<evidence type="ECO:0000256" key="2">
    <source>
        <dbReference type="ARBA" id="ARBA00022475"/>
    </source>
</evidence>
<evidence type="ECO:0000256" key="9">
    <source>
        <dbReference type="SAM" id="Phobius"/>
    </source>
</evidence>
<evidence type="ECO:0000313" key="11">
    <source>
        <dbReference type="EMBL" id="MBW7571680.1"/>
    </source>
</evidence>
<feature type="transmembrane region" description="Helical" evidence="9">
    <location>
        <begin position="59"/>
        <end position="82"/>
    </location>
</feature>
<comment type="subcellular location">
    <subcellularLocation>
        <location evidence="1">Membrane</location>
    </subcellularLocation>
</comment>
<keyword evidence="6 9" id="KW-0472">Membrane</keyword>
<evidence type="ECO:0000256" key="8">
    <source>
        <dbReference type="SAM" id="MobiDB-lite"/>
    </source>
</evidence>
<gene>
    <name evidence="11" type="ORF">J5W02_02535</name>
</gene>
<comment type="caution">
    <text evidence="11">The sequence shown here is derived from an EMBL/GenBank/DDBJ whole genome shotgun (WGS) entry which is preliminary data.</text>
</comment>
<feature type="domain" description="POTRA" evidence="10">
    <location>
        <begin position="82"/>
        <end position="151"/>
    </location>
</feature>
<dbReference type="InterPro" id="IPR034746">
    <property type="entry name" value="POTRA"/>
</dbReference>
<dbReference type="Gene3D" id="3.10.20.310">
    <property type="entry name" value="membrane protein fhac"/>
    <property type="match status" value="1"/>
</dbReference>
<protein>
    <submittedName>
        <fullName evidence="11">FtsQ-type POTRA domain-containing protein</fullName>
    </submittedName>
</protein>
<dbReference type="PROSITE" id="PS51779">
    <property type="entry name" value="POTRA"/>
    <property type="match status" value="1"/>
</dbReference>
<keyword evidence="4 9" id="KW-0812">Transmembrane</keyword>
<dbReference type="Proteomes" id="UP000719942">
    <property type="component" value="Unassembled WGS sequence"/>
</dbReference>
<keyword evidence="7" id="KW-0131">Cell cycle</keyword>
<organism evidence="11 12">
    <name type="scientific">Caproiciproducens faecalis</name>
    <dbReference type="NCBI Taxonomy" id="2820301"/>
    <lineage>
        <taxon>Bacteria</taxon>
        <taxon>Bacillati</taxon>
        <taxon>Bacillota</taxon>
        <taxon>Clostridia</taxon>
        <taxon>Eubacteriales</taxon>
        <taxon>Acutalibacteraceae</taxon>
        <taxon>Caproiciproducens</taxon>
    </lineage>
</organism>
<evidence type="ECO:0000256" key="1">
    <source>
        <dbReference type="ARBA" id="ARBA00004370"/>
    </source>
</evidence>
<dbReference type="RefSeq" id="WP_219964070.1">
    <property type="nucleotide sequence ID" value="NZ_JAGFNZ010000001.1"/>
</dbReference>
<evidence type="ECO:0000256" key="3">
    <source>
        <dbReference type="ARBA" id="ARBA00022618"/>
    </source>
</evidence>
<evidence type="ECO:0000256" key="5">
    <source>
        <dbReference type="ARBA" id="ARBA00022989"/>
    </source>
</evidence>
<evidence type="ECO:0000256" key="4">
    <source>
        <dbReference type="ARBA" id="ARBA00022692"/>
    </source>
</evidence>
<reference evidence="11 12" key="1">
    <citation type="submission" date="2021-03" db="EMBL/GenBank/DDBJ databases">
        <title>Caproiciproducens sp. nov. isolated from feces of cow.</title>
        <authorList>
            <person name="Choi J.-Y."/>
        </authorList>
    </citation>
    <scope>NUCLEOTIDE SEQUENCE [LARGE SCALE GENOMIC DNA]</scope>
    <source>
        <strain evidence="11 12">AGMB10547</strain>
    </source>
</reference>
<accession>A0ABS7DK56</accession>
<dbReference type="InterPro" id="IPR050487">
    <property type="entry name" value="FtsQ_DivIB"/>
</dbReference>
<feature type="region of interest" description="Disordered" evidence="8">
    <location>
        <begin position="1"/>
        <end position="47"/>
    </location>
</feature>
<keyword evidence="3" id="KW-0132">Cell division</keyword>
<evidence type="ECO:0000259" key="10">
    <source>
        <dbReference type="PROSITE" id="PS51779"/>
    </source>
</evidence>
<proteinExistence type="predicted"/>
<sequence length="312" mass="34438">MDRNRKDRKNPIPRVYDKNSGEYRPVSDWEEQGGGRKGKYATPKSRADTRKRRRRRFLLLFYIFLFLAVIVGAVVVSLTVLFKIEAIEVVGTSRYPAQAIVQAGGIQKGENLFLAHTKNAAASIEQKLPYIGTAKVSRRLPAKIVIEVTQEAVSGAMEYKGKYAVVSANGKVLELATKMPENCTSIKGLSLSKAEVGKDIVYGDTSQKETFQELSAAVTNNKLGKITEMDFSNPYKILIVYDGRIIMNLGLPSDFDYKIRFAKSILDAGKIKDNERGTLNLSVAVEENNAFFDPNYSVTSSSAAQSSQNSSG</sequence>
<keyword evidence="5 9" id="KW-1133">Transmembrane helix</keyword>
<evidence type="ECO:0000313" key="12">
    <source>
        <dbReference type="Proteomes" id="UP000719942"/>
    </source>
</evidence>
<evidence type="ECO:0000256" key="7">
    <source>
        <dbReference type="ARBA" id="ARBA00023306"/>
    </source>
</evidence>
<dbReference type="InterPro" id="IPR013685">
    <property type="entry name" value="POTRA_FtsQ_type"/>
</dbReference>
<dbReference type="Pfam" id="PF08478">
    <property type="entry name" value="POTRA_1"/>
    <property type="match status" value="1"/>
</dbReference>
<feature type="compositionally biased region" description="Basic and acidic residues" evidence="8">
    <location>
        <begin position="15"/>
        <end position="27"/>
    </location>
</feature>
<dbReference type="EMBL" id="JAGFNZ010000001">
    <property type="protein sequence ID" value="MBW7571680.1"/>
    <property type="molecule type" value="Genomic_DNA"/>
</dbReference>
<keyword evidence="12" id="KW-1185">Reference proteome</keyword>
<dbReference type="PANTHER" id="PTHR37820:SF1">
    <property type="entry name" value="CELL DIVISION PROTEIN FTSQ"/>
    <property type="match status" value="1"/>
</dbReference>
<evidence type="ECO:0000256" key="6">
    <source>
        <dbReference type="ARBA" id="ARBA00023136"/>
    </source>
</evidence>
<name>A0ABS7DK56_9FIRM</name>
<dbReference type="PANTHER" id="PTHR37820">
    <property type="entry name" value="CELL DIVISION PROTEIN DIVIB"/>
    <property type="match status" value="1"/>
</dbReference>
<keyword evidence="2" id="KW-1003">Cell membrane</keyword>